<evidence type="ECO:0000313" key="2">
    <source>
        <dbReference type="Proteomes" id="UP000232221"/>
    </source>
</evidence>
<dbReference type="AlphaFoldDB" id="A0A2K8P2X0"/>
<dbReference type="Pfam" id="PF03382">
    <property type="entry name" value="DUF285"/>
    <property type="match status" value="2"/>
</dbReference>
<evidence type="ECO:0000313" key="1">
    <source>
        <dbReference type="EMBL" id="ATZ21079.1"/>
    </source>
</evidence>
<dbReference type="KEGG" id="mcol:MCOLE_v1c05680"/>
<dbReference type="InterPro" id="IPR011889">
    <property type="entry name" value="Liste_lipo_26"/>
</dbReference>
<name>A0A2K8P2X0_9MOLU</name>
<reference evidence="1 2" key="1">
    <citation type="submission" date="2017-11" db="EMBL/GenBank/DDBJ databases">
        <title>Genome sequence of Mesoplasma coleopterae BARC 779 (ATCC 49583).</title>
        <authorList>
            <person name="Lo W.-S."/>
            <person name="Kuo C.-H."/>
        </authorList>
    </citation>
    <scope>NUCLEOTIDE SEQUENCE [LARGE SCALE GENOMIC DNA]</scope>
    <source>
        <strain evidence="1 2">BARC 779</strain>
    </source>
</reference>
<sequence>MKKLLQLLAVVSLTSSVVIGIVSYQSFKHLNKVSIKYEIKKNDIQSKLDASVQNKQMTDEQAIAALNSALNDVKGISSVQVGKPSTFAFENKTYNVKVVLESDYKWDVDNFDGQFKVTANVKKVSTIDQNEMEKTFKSAILQEYNEAEAKEAILRVFNEKVDSKLTPPPSIKIEKLGTEKWDKEFEIKIKIELNQDEYKWASEFNGEFKIQTALNSTMMFYKEKDNNEILSKDFRGTSIDDWKNIEITEIIEFGWYSNGQVCGIFFDDVNRAYSVFSQYSTKINFPEKLNKNITSLSYLFYNFSFDTDLSYISSWNTSNVTDMSYMFYNATEFNQDISSWNTSNVTNMSYMFSWSQKFNKDISSWNTSNVTNMSYMFSYSNFDHNISSWNTSNVTNMSGMFSFAAKFNQDISSWNTSNVTNMSYMFYWTNNFDQDISKWDTSNVTDMSYMFSWSQKFNQDISSWNTSNVTNMSYMFSRSIFNKDISTKEIVKNGIKYKAWDTSNVTNMRYMFWYNYEFNQNISSWNTSNVTDMSGMFKGSNKFNQDISGWITSNVTDMSGMFNGANEFNQDISGWITSNVTDMSGMFNGANEFNKDISKWDVKKVQYYSDFYHDNGVWGKELQPKFSENN</sequence>
<accession>A0A2K8P2X0</accession>
<evidence type="ECO:0008006" key="3">
    <source>
        <dbReference type="Google" id="ProtNLM"/>
    </source>
</evidence>
<protein>
    <recommendedName>
        <fullName evidence="3">PARCEL domain-containing protein</fullName>
    </recommendedName>
</protein>
<keyword evidence="2" id="KW-1185">Reference proteome</keyword>
<dbReference type="InterPro" id="IPR005046">
    <property type="entry name" value="DUF285"/>
</dbReference>
<dbReference type="RefSeq" id="WP_100671297.1">
    <property type="nucleotide sequence ID" value="NZ_CP024968.1"/>
</dbReference>
<dbReference type="EMBL" id="CP024968">
    <property type="protein sequence ID" value="ATZ21079.1"/>
    <property type="molecule type" value="Genomic_DNA"/>
</dbReference>
<dbReference type="NCBIfam" id="TIGR02167">
    <property type="entry name" value="Liste_lipo_26"/>
    <property type="match status" value="10"/>
</dbReference>
<dbReference type="Proteomes" id="UP000232221">
    <property type="component" value="Chromosome"/>
</dbReference>
<dbReference type="OrthoDB" id="9813840at2"/>
<gene>
    <name evidence="1" type="ORF">MCOLE_v1c05680</name>
</gene>
<proteinExistence type="predicted"/>
<organism evidence="1 2">
    <name type="scientific">Mesoplasma coleopterae</name>
    <dbReference type="NCBI Taxonomy" id="324078"/>
    <lineage>
        <taxon>Bacteria</taxon>
        <taxon>Bacillati</taxon>
        <taxon>Mycoplasmatota</taxon>
        <taxon>Mollicutes</taxon>
        <taxon>Entomoplasmatales</taxon>
        <taxon>Entomoplasmataceae</taxon>
        <taxon>Mesoplasma</taxon>
    </lineage>
</organism>